<dbReference type="PANTHER" id="PTHR46470:SF4">
    <property type="entry name" value="5-AMINO-6-(5-PHOSPHO-D-RIBITYLAMINO)URACIL PHOSPHATASE YIGB"/>
    <property type="match status" value="1"/>
</dbReference>
<dbReference type="Gene3D" id="1.20.120.1600">
    <property type="match status" value="1"/>
</dbReference>
<keyword evidence="2 5" id="KW-0378">Hydrolase</keyword>
<dbReference type="AlphaFoldDB" id="A0A7W9N0R9"/>
<dbReference type="PRINTS" id="PR00413">
    <property type="entry name" value="HADHALOGNASE"/>
</dbReference>
<gene>
    <name evidence="5" type="ORF">HDA33_000995</name>
</gene>
<evidence type="ECO:0000313" key="6">
    <source>
        <dbReference type="Proteomes" id="UP000567246"/>
    </source>
</evidence>
<keyword evidence="3" id="KW-0460">Magnesium</keyword>
<comment type="caution">
    <text evidence="5">The sequence shown here is derived from an EMBL/GenBank/DDBJ whole genome shotgun (WGS) entry which is preliminary data.</text>
</comment>
<feature type="region of interest" description="Disordered" evidence="4">
    <location>
        <begin position="1"/>
        <end position="28"/>
    </location>
</feature>
<dbReference type="NCBIfam" id="TIGR01549">
    <property type="entry name" value="HAD-SF-IA-v1"/>
    <property type="match status" value="1"/>
</dbReference>
<dbReference type="RefSeq" id="WP_338104261.1">
    <property type="nucleotide sequence ID" value="NZ_BAABAG010000001.1"/>
</dbReference>
<sequence length="272" mass="28426">MSGAPVTGQATTTAAGGSPSSPAPAPPEWDAVLFDLDDTLLDLRAAQHAAFDATVRRQWAGAADVAPARMAEATEAFASDAAGHYERYVAGELTFEQQRLARAADALRALGAPEESATPLGALWTADYEEVVRGHWALFPATAEVLAQVRSSGRGVGIVTNNVEAYQRAKADALGLEWVDVLIGSDTAGAPKPDPAPFLAGCARLGAEPGRTLMVGDSLTHDVAGARAAGLVPVWMSPAAPARGAAEDPVWDPERGCWRLRAIGGLRAWLRR</sequence>
<dbReference type="SFLD" id="SFLDG01129">
    <property type="entry name" value="C1.5:_HAD__Beta-PGM__Phosphata"/>
    <property type="match status" value="1"/>
</dbReference>
<evidence type="ECO:0000256" key="2">
    <source>
        <dbReference type="ARBA" id="ARBA00022801"/>
    </source>
</evidence>
<dbReference type="InterPro" id="IPR006439">
    <property type="entry name" value="HAD-SF_hydro_IA"/>
</dbReference>
<dbReference type="NCBIfam" id="TIGR01509">
    <property type="entry name" value="HAD-SF-IA-v3"/>
    <property type="match status" value="1"/>
</dbReference>
<dbReference type="EMBL" id="JACHMW010000001">
    <property type="protein sequence ID" value="MBB5848431.1"/>
    <property type="molecule type" value="Genomic_DNA"/>
</dbReference>
<dbReference type="InterPro" id="IPR023214">
    <property type="entry name" value="HAD_sf"/>
</dbReference>
<accession>A0A7W9N0R9</accession>
<proteinExistence type="predicted"/>
<comment type="cofactor">
    <cofactor evidence="1">
        <name>Mg(2+)</name>
        <dbReference type="ChEBI" id="CHEBI:18420"/>
    </cofactor>
</comment>
<dbReference type="PANTHER" id="PTHR46470">
    <property type="entry name" value="N-ACYLNEURAMINATE-9-PHOSPHATASE"/>
    <property type="match status" value="1"/>
</dbReference>
<protein>
    <submittedName>
        <fullName evidence="5">Putative hydrolase of the HAD superfamily</fullName>
    </submittedName>
</protein>
<evidence type="ECO:0000256" key="3">
    <source>
        <dbReference type="ARBA" id="ARBA00022842"/>
    </source>
</evidence>
<organism evidence="5 6">
    <name type="scientific">Micrococcus endophyticus</name>
    <dbReference type="NCBI Taxonomy" id="455343"/>
    <lineage>
        <taxon>Bacteria</taxon>
        <taxon>Bacillati</taxon>
        <taxon>Actinomycetota</taxon>
        <taxon>Actinomycetes</taxon>
        <taxon>Micrococcales</taxon>
        <taxon>Micrococcaceae</taxon>
        <taxon>Micrococcus</taxon>
    </lineage>
</organism>
<evidence type="ECO:0000313" key="5">
    <source>
        <dbReference type="EMBL" id="MBB5848431.1"/>
    </source>
</evidence>
<dbReference type="SUPFAM" id="SSF56784">
    <property type="entry name" value="HAD-like"/>
    <property type="match status" value="1"/>
</dbReference>
<name>A0A7W9N0R9_9MICC</name>
<evidence type="ECO:0000256" key="4">
    <source>
        <dbReference type="SAM" id="MobiDB-lite"/>
    </source>
</evidence>
<feature type="compositionally biased region" description="Low complexity" evidence="4">
    <location>
        <begin position="1"/>
        <end position="20"/>
    </location>
</feature>
<evidence type="ECO:0000256" key="1">
    <source>
        <dbReference type="ARBA" id="ARBA00001946"/>
    </source>
</evidence>
<dbReference type="Proteomes" id="UP000567246">
    <property type="component" value="Unassembled WGS sequence"/>
</dbReference>
<dbReference type="Pfam" id="PF00702">
    <property type="entry name" value="Hydrolase"/>
    <property type="match status" value="1"/>
</dbReference>
<dbReference type="SFLD" id="SFLDS00003">
    <property type="entry name" value="Haloacid_Dehalogenase"/>
    <property type="match status" value="1"/>
</dbReference>
<dbReference type="GO" id="GO:0016787">
    <property type="term" value="F:hydrolase activity"/>
    <property type="evidence" value="ECO:0007669"/>
    <property type="project" value="UniProtKB-KW"/>
</dbReference>
<dbReference type="InterPro" id="IPR036412">
    <property type="entry name" value="HAD-like_sf"/>
</dbReference>
<dbReference type="InterPro" id="IPR051400">
    <property type="entry name" value="HAD-like_hydrolase"/>
</dbReference>
<keyword evidence="6" id="KW-1185">Reference proteome</keyword>
<dbReference type="Gene3D" id="3.40.50.1000">
    <property type="entry name" value="HAD superfamily/HAD-like"/>
    <property type="match status" value="1"/>
</dbReference>
<reference evidence="5 6" key="1">
    <citation type="submission" date="2020-08" db="EMBL/GenBank/DDBJ databases">
        <title>Sequencing the genomes of 1000 actinobacteria strains.</title>
        <authorList>
            <person name="Klenk H.-P."/>
        </authorList>
    </citation>
    <scope>NUCLEOTIDE SEQUENCE [LARGE SCALE GENOMIC DNA]</scope>
    <source>
        <strain evidence="5 6">DSM 17945</strain>
    </source>
</reference>
<dbReference type="GO" id="GO:0044281">
    <property type="term" value="P:small molecule metabolic process"/>
    <property type="evidence" value="ECO:0007669"/>
    <property type="project" value="UniProtKB-ARBA"/>
</dbReference>